<reference evidence="2" key="1">
    <citation type="submission" date="2014-11" db="EMBL/GenBank/DDBJ databases">
        <authorList>
            <person name="Amaro Gonzalez C."/>
        </authorList>
    </citation>
    <scope>NUCLEOTIDE SEQUENCE</scope>
</reference>
<protein>
    <submittedName>
        <fullName evidence="2">Uncharacterized protein</fullName>
    </submittedName>
</protein>
<dbReference type="EMBL" id="GBXM01061782">
    <property type="protein sequence ID" value="JAH46795.1"/>
    <property type="molecule type" value="Transcribed_RNA"/>
</dbReference>
<dbReference type="AlphaFoldDB" id="A0A0E9T1H6"/>
<name>A0A0E9T1H6_ANGAN</name>
<evidence type="ECO:0000256" key="1">
    <source>
        <dbReference type="SAM" id="MobiDB-lite"/>
    </source>
</evidence>
<reference evidence="2" key="2">
    <citation type="journal article" date="2015" name="Fish Shellfish Immunol.">
        <title>Early steps in the European eel (Anguilla anguilla)-Vibrio vulnificus interaction in the gills: Role of the RtxA13 toxin.</title>
        <authorList>
            <person name="Callol A."/>
            <person name="Pajuelo D."/>
            <person name="Ebbesson L."/>
            <person name="Teles M."/>
            <person name="MacKenzie S."/>
            <person name="Amaro C."/>
        </authorList>
    </citation>
    <scope>NUCLEOTIDE SEQUENCE</scope>
</reference>
<feature type="region of interest" description="Disordered" evidence="1">
    <location>
        <begin position="1"/>
        <end position="22"/>
    </location>
</feature>
<accession>A0A0E9T1H6</accession>
<sequence length="22" mass="2633">MLKPENENTSTMHMQALITEWK</sequence>
<organism evidence="2">
    <name type="scientific">Anguilla anguilla</name>
    <name type="common">European freshwater eel</name>
    <name type="synonym">Muraena anguilla</name>
    <dbReference type="NCBI Taxonomy" id="7936"/>
    <lineage>
        <taxon>Eukaryota</taxon>
        <taxon>Metazoa</taxon>
        <taxon>Chordata</taxon>
        <taxon>Craniata</taxon>
        <taxon>Vertebrata</taxon>
        <taxon>Euteleostomi</taxon>
        <taxon>Actinopterygii</taxon>
        <taxon>Neopterygii</taxon>
        <taxon>Teleostei</taxon>
        <taxon>Anguilliformes</taxon>
        <taxon>Anguillidae</taxon>
        <taxon>Anguilla</taxon>
    </lineage>
</organism>
<proteinExistence type="predicted"/>
<evidence type="ECO:0000313" key="2">
    <source>
        <dbReference type="EMBL" id="JAH46795.1"/>
    </source>
</evidence>